<evidence type="ECO:0000256" key="8">
    <source>
        <dbReference type="ARBA" id="ARBA00023136"/>
    </source>
</evidence>
<evidence type="ECO:0000256" key="7">
    <source>
        <dbReference type="ARBA" id="ARBA00022989"/>
    </source>
</evidence>
<dbReference type="PANTHER" id="PTHR10408:SF7">
    <property type="entry name" value="DIACYLGLYCEROL O-ACYLTRANSFERASE 1"/>
    <property type="match status" value="1"/>
</dbReference>
<dbReference type="InterPro" id="IPR014371">
    <property type="entry name" value="Oat_ACAT_DAG_ARE"/>
</dbReference>
<feature type="transmembrane region" description="Helical" evidence="13">
    <location>
        <begin position="542"/>
        <end position="563"/>
    </location>
</feature>
<feature type="active site" evidence="11">
    <location>
        <position position="564"/>
    </location>
</feature>
<organism evidence="14 15">
    <name type="scientific">Schistosoma mattheei</name>
    <dbReference type="NCBI Taxonomy" id="31246"/>
    <lineage>
        <taxon>Eukaryota</taxon>
        <taxon>Metazoa</taxon>
        <taxon>Spiralia</taxon>
        <taxon>Lophotrochozoa</taxon>
        <taxon>Platyhelminthes</taxon>
        <taxon>Trematoda</taxon>
        <taxon>Digenea</taxon>
        <taxon>Strigeidida</taxon>
        <taxon>Schistosomatoidea</taxon>
        <taxon>Schistosomatidae</taxon>
        <taxon>Schistosoma</taxon>
    </lineage>
</organism>
<feature type="transmembrane region" description="Helical" evidence="13">
    <location>
        <begin position="431"/>
        <end position="450"/>
    </location>
</feature>
<keyword evidence="5 13" id="KW-0812">Transmembrane</keyword>
<feature type="transmembrane region" description="Helical" evidence="13">
    <location>
        <begin position="99"/>
        <end position="118"/>
    </location>
</feature>
<dbReference type="WBParaSite" id="SMTH1_8550.2">
    <property type="protein sequence ID" value="SMTH1_8550.2"/>
    <property type="gene ID" value="SMTH1_8550"/>
</dbReference>
<feature type="transmembrane region" description="Helical" evidence="13">
    <location>
        <begin position="54"/>
        <end position="72"/>
    </location>
</feature>
<dbReference type="GO" id="GO:0005789">
    <property type="term" value="C:endoplasmic reticulum membrane"/>
    <property type="evidence" value="ECO:0007669"/>
    <property type="project" value="UniProtKB-SubCell"/>
</dbReference>
<keyword evidence="7 13" id="KW-1133">Transmembrane helix</keyword>
<keyword evidence="4 10" id="KW-0808">Transferase</keyword>
<evidence type="ECO:0000313" key="14">
    <source>
        <dbReference type="Proteomes" id="UP000050791"/>
    </source>
</evidence>
<dbReference type="GO" id="GO:0004144">
    <property type="term" value="F:diacylglycerol O-acyltransferase activity"/>
    <property type="evidence" value="ECO:0007669"/>
    <property type="project" value="TreeGrafter"/>
</dbReference>
<comment type="pathway">
    <text evidence="2">Lipid metabolism.</text>
</comment>
<evidence type="ECO:0000256" key="3">
    <source>
        <dbReference type="ARBA" id="ARBA00009010"/>
    </source>
</evidence>
<sequence>MTNRIKSTRALSTSSIPAYALIRKLHFELSPDKPIHRPVQSLFSTSSGFNNFRGLLNLAAFILVISTSRMALENIIKYGIIMDPFSWIRFLLQAQQKCAVIGLFGCTNVFIIFAWLVERATVRGLVGGKFAMVLIGWNLFCLLTFPTIMILSMDFSPLFSAPVLGVYTIVFLKLFSYAAVNRWCRESDEDGDCNVDVVLGVLGKSTQKSAPTHNAHISKPENLNPKPINNNVNSHQFDDYSETINKYNSVNESSEENHVFKRKCSLVLEHPDINFQENGVNTNAERKTNDLRLGNENNSEVTHETTRNRKNKIPSFSPNSMTSVNNAKSTKHLSQLHMKHKSQFRKSQHSRLSVCESKDYNSISSDPVELEVNVLVHDETCMKFSRNLYVTYPNNLTLWDIYYFILSPTLCYELNFPRTMTIRKQFLFKRVFELIFIPQLILCLIQQWILPILSNSYVPFTESRFSLIVERCLKLAIPNHLIWLLFFYLVFHSLLNVIGEVLYFGDRFFYSDWWNAESVPAFWSKWNIPVHRFARRHIYIPLLRSGFSRFQAGLVVFMISAFFHEILVSIPLKMLRFWAFFGMLSQVPYAYIVSRLFPNGGQGGNLAVWLTLIIGQPLAILAYFHDYFIIHYNVGGI</sequence>
<evidence type="ECO:0000256" key="11">
    <source>
        <dbReference type="PIRSR" id="PIRSR000439-1"/>
    </source>
</evidence>
<protein>
    <recommendedName>
        <fullName evidence="10">O-acyltransferase</fullName>
    </recommendedName>
</protein>
<dbReference type="InterPro" id="IPR004299">
    <property type="entry name" value="MBOAT_fam"/>
</dbReference>
<evidence type="ECO:0000313" key="15">
    <source>
        <dbReference type="WBParaSite" id="SMTH1_8550.2"/>
    </source>
</evidence>
<evidence type="ECO:0000256" key="9">
    <source>
        <dbReference type="ARBA" id="ARBA00023315"/>
    </source>
</evidence>
<feature type="region of interest" description="Disordered" evidence="12">
    <location>
        <begin position="209"/>
        <end position="231"/>
    </location>
</feature>
<feature type="compositionally biased region" description="Low complexity" evidence="12">
    <location>
        <begin position="220"/>
        <end position="231"/>
    </location>
</feature>
<dbReference type="AlphaFoldDB" id="A0AA85BX97"/>
<comment type="similarity">
    <text evidence="3 10">Belongs to the membrane-bound acyltransferase family. Sterol o-acyltransferase subfamily.</text>
</comment>
<comment type="subcellular location">
    <subcellularLocation>
        <location evidence="1 10">Endoplasmic reticulum membrane</location>
        <topology evidence="1 10">Multi-pass membrane protein</topology>
    </subcellularLocation>
</comment>
<feature type="compositionally biased region" description="Polar residues" evidence="12">
    <location>
        <begin position="314"/>
        <end position="325"/>
    </location>
</feature>
<evidence type="ECO:0000256" key="2">
    <source>
        <dbReference type="ARBA" id="ARBA00005189"/>
    </source>
</evidence>
<feature type="transmembrane region" description="Helical" evidence="13">
    <location>
        <begin position="130"/>
        <end position="153"/>
    </location>
</feature>
<evidence type="ECO:0000256" key="10">
    <source>
        <dbReference type="PIRNR" id="PIRNR000439"/>
    </source>
</evidence>
<dbReference type="Pfam" id="PF03062">
    <property type="entry name" value="MBOAT"/>
    <property type="match status" value="1"/>
</dbReference>
<dbReference type="Proteomes" id="UP000050791">
    <property type="component" value="Unassembled WGS sequence"/>
</dbReference>
<evidence type="ECO:0000256" key="4">
    <source>
        <dbReference type="ARBA" id="ARBA00022679"/>
    </source>
</evidence>
<evidence type="ECO:0000256" key="1">
    <source>
        <dbReference type="ARBA" id="ARBA00004477"/>
    </source>
</evidence>
<keyword evidence="6 10" id="KW-0256">Endoplasmic reticulum</keyword>
<evidence type="ECO:0000256" key="5">
    <source>
        <dbReference type="ARBA" id="ARBA00022692"/>
    </source>
</evidence>
<keyword evidence="9 10" id="KW-0012">Acyltransferase</keyword>
<accession>A0AA85BX97</accession>
<dbReference type="GO" id="GO:0019432">
    <property type="term" value="P:triglyceride biosynthetic process"/>
    <property type="evidence" value="ECO:0007669"/>
    <property type="project" value="TreeGrafter"/>
</dbReference>
<dbReference type="PIRSF" id="PIRSF000439">
    <property type="entry name" value="Oat_ACAT_DAG_ARE"/>
    <property type="match status" value="1"/>
</dbReference>
<feature type="transmembrane region" description="Helical" evidence="13">
    <location>
        <begin position="606"/>
        <end position="624"/>
    </location>
</feature>
<feature type="region of interest" description="Disordered" evidence="12">
    <location>
        <begin position="298"/>
        <end position="325"/>
    </location>
</feature>
<proteinExistence type="inferred from homology"/>
<feature type="transmembrane region" description="Helical" evidence="13">
    <location>
        <begin position="481"/>
        <end position="504"/>
    </location>
</feature>
<evidence type="ECO:0000256" key="6">
    <source>
        <dbReference type="ARBA" id="ARBA00022824"/>
    </source>
</evidence>
<name>A0AA85BX97_9TREM</name>
<dbReference type="PANTHER" id="PTHR10408">
    <property type="entry name" value="STEROL O-ACYLTRANSFERASE"/>
    <property type="match status" value="1"/>
</dbReference>
<evidence type="ECO:0000256" key="12">
    <source>
        <dbReference type="SAM" id="MobiDB-lite"/>
    </source>
</evidence>
<feature type="transmembrane region" description="Helical" evidence="13">
    <location>
        <begin position="575"/>
        <end position="594"/>
    </location>
</feature>
<reference evidence="15" key="1">
    <citation type="submission" date="2023-11" db="UniProtKB">
        <authorList>
            <consortium name="WormBaseParasite"/>
        </authorList>
    </citation>
    <scope>IDENTIFICATION</scope>
</reference>
<keyword evidence="8 10" id="KW-0472">Membrane</keyword>
<evidence type="ECO:0000256" key="13">
    <source>
        <dbReference type="SAM" id="Phobius"/>
    </source>
</evidence>
<feature type="transmembrane region" description="Helical" evidence="13">
    <location>
        <begin position="159"/>
        <end position="180"/>
    </location>
</feature>